<dbReference type="EMBL" id="SZYD01000003">
    <property type="protein sequence ID" value="KAD6796366.1"/>
    <property type="molecule type" value="Genomic_DNA"/>
</dbReference>
<dbReference type="Proteomes" id="UP000326396">
    <property type="component" value="Linkage Group LG11"/>
</dbReference>
<comment type="caution">
    <text evidence="4">The sequence shown here is derived from an EMBL/GenBank/DDBJ whole genome shotgun (WGS) entry which is preliminary data.</text>
</comment>
<evidence type="ECO:0000256" key="1">
    <source>
        <dbReference type="SAM" id="MobiDB-lite"/>
    </source>
</evidence>
<accession>A0A5N6PSG4</accession>
<keyword evidence="2" id="KW-0812">Transmembrane</keyword>
<name>A0A5N6PSG4_9ASTR</name>
<evidence type="ECO:0000256" key="2">
    <source>
        <dbReference type="SAM" id="Phobius"/>
    </source>
</evidence>
<feature type="transmembrane region" description="Helical" evidence="2">
    <location>
        <begin position="184"/>
        <end position="205"/>
    </location>
</feature>
<dbReference type="OrthoDB" id="1937541at2759"/>
<organism evidence="4 5">
    <name type="scientific">Mikania micrantha</name>
    <name type="common">bitter vine</name>
    <dbReference type="NCBI Taxonomy" id="192012"/>
    <lineage>
        <taxon>Eukaryota</taxon>
        <taxon>Viridiplantae</taxon>
        <taxon>Streptophyta</taxon>
        <taxon>Embryophyta</taxon>
        <taxon>Tracheophyta</taxon>
        <taxon>Spermatophyta</taxon>
        <taxon>Magnoliopsida</taxon>
        <taxon>eudicotyledons</taxon>
        <taxon>Gunneridae</taxon>
        <taxon>Pentapetalae</taxon>
        <taxon>asterids</taxon>
        <taxon>campanulids</taxon>
        <taxon>Asterales</taxon>
        <taxon>Asteraceae</taxon>
        <taxon>Asteroideae</taxon>
        <taxon>Heliantheae alliance</taxon>
        <taxon>Eupatorieae</taxon>
        <taxon>Mikania</taxon>
    </lineage>
</organism>
<feature type="region of interest" description="Disordered" evidence="1">
    <location>
        <begin position="151"/>
        <end position="172"/>
    </location>
</feature>
<evidence type="ECO:0000313" key="4">
    <source>
        <dbReference type="EMBL" id="KAD6796366.1"/>
    </source>
</evidence>
<feature type="compositionally biased region" description="Basic and acidic residues" evidence="1">
    <location>
        <begin position="163"/>
        <end position="172"/>
    </location>
</feature>
<protein>
    <recommendedName>
        <fullName evidence="3">DUF7610 domain-containing protein</fullName>
    </recommendedName>
</protein>
<reference evidence="4 5" key="1">
    <citation type="submission" date="2019-05" db="EMBL/GenBank/DDBJ databases">
        <title>Mikania micrantha, genome provides insights into the molecular mechanism of rapid growth.</title>
        <authorList>
            <person name="Liu B."/>
        </authorList>
    </citation>
    <scope>NUCLEOTIDE SEQUENCE [LARGE SCALE GENOMIC DNA]</scope>
    <source>
        <strain evidence="4">NLD-2019</strain>
        <tissue evidence="4">Leaf</tissue>
    </source>
</reference>
<dbReference type="AlphaFoldDB" id="A0A5N6PSG4"/>
<evidence type="ECO:0000313" key="5">
    <source>
        <dbReference type="Proteomes" id="UP000326396"/>
    </source>
</evidence>
<gene>
    <name evidence="4" type="ORF">E3N88_07262</name>
</gene>
<feature type="domain" description="DUF7610" evidence="3">
    <location>
        <begin position="15"/>
        <end position="90"/>
    </location>
</feature>
<dbReference type="Pfam" id="PF24583">
    <property type="entry name" value="DUF7610"/>
    <property type="match status" value="1"/>
</dbReference>
<dbReference type="InterPro" id="IPR056029">
    <property type="entry name" value="DUF7610"/>
</dbReference>
<proteinExistence type="predicted"/>
<keyword evidence="2" id="KW-1133">Transmembrane helix</keyword>
<keyword evidence="5" id="KW-1185">Reference proteome</keyword>
<sequence length="206" mass="23395">MLDAPTKMSRTHLLLHKKLHELELELTHLPYQPPETSSSNPIAHGLRHRLLFLRNLLTAEIGVHTSKPNHLFHIKERLDELESTLSQRCSHMNSSDDVDVDGDDDLACSCMDSSLYDDGDQPEGMRDEEGLGVYEDPENVNEAVVLPTEPEKAFGYQELEPDDDRKENDDGGSRGAWPVWDIRVMAIWMMLGAILMVNISKLFYII</sequence>
<evidence type="ECO:0000259" key="3">
    <source>
        <dbReference type="Pfam" id="PF24583"/>
    </source>
</evidence>
<keyword evidence="2" id="KW-0472">Membrane</keyword>